<comment type="caution">
    <text evidence="1">The sequence shown here is derived from an EMBL/GenBank/DDBJ whole genome shotgun (WGS) entry which is preliminary data.</text>
</comment>
<name>A0ACA9JZ34_9GLOM</name>
<proteinExistence type="predicted"/>
<accession>A0ACA9JZ34</accession>
<evidence type="ECO:0000313" key="1">
    <source>
        <dbReference type="EMBL" id="CAG8441227.1"/>
    </source>
</evidence>
<evidence type="ECO:0000313" key="2">
    <source>
        <dbReference type="Proteomes" id="UP000789366"/>
    </source>
</evidence>
<gene>
    <name evidence="1" type="ORF">SPELUC_LOCUS191</name>
</gene>
<sequence>MDIGFNINLSKLVEVVSDVNDYHAIISHVKSGEEFKEYLESGESSLSSFEEVYDSLKKTLEEYEELEISKKIIDDSGLDLRLNAGEKEYLKLDEMKNKVDSIVKGLSELNSELNTEKNKFGNIHRELLANQQVVTN</sequence>
<organism evidence="1 2">
    <name type="scientific">Cetraspora pellucida</name>
    <dbReference type="NCBI Taxonomy" id="1433469"/>
    <lineage>
        <taxon>Eukaryota</taxon>
        <taxon>Fungi</taxon>
        <taxon>Fungi incertae sedis</taxon>
        <taxon>Mucoromycota</taxon>
        <taxon>Glomeromycotina</taxon>
        <taxon>Glomeromycetes</taxon>
        <taxon>Diversisporales</taxon>
        <taxon>Gigasporaceae</taxon>
        <taxon>Cetraspora</taxon>
    </lineage>
</organism>
<reference evidence="1" key="1">
    <citation type="submission" date="2021-06" db="EMBL/GenBank/DDBJ databases">
        <authorList>
            <person name="Kallberg Y."/>
            <person name="Tangrot J."/>
            <person name="Rosling A."/>
        </authorList>
    </citation>
    <scope>NUCLEOTIDE SEQUENCE</scope>
    <source>
        <strain evidence="1">28 12/20/2015</strain>
    </source>
</reference>
<keyword evidence="2" id="KW-1185">Reference proteome</keyword>
<dbReference type="Proteomes" id="UP000789366">
    <property type="component" value="Unassembled WGS sequence"/>
</dbReference>
<protein>
    <submittedName>
        <fullName evidence="1">9182_t:CDS:1</fullName>
    </submittedName>
</protein>
<dbReference type="EMBL" id="CAJVPW010000053">
    <property type="protein sequence ID" value="CAG8441227.1"/>
    <property type="molecule type" value="Genomic_DNA"/>
</dbReference>